<gene>
    <name evidence="2" type="ORF">SAMN05443429_10236</name>
</gene>
<proteinExistence type="predicted"/>
<accession>A0A1M6BK73</accession>
<keyword evidence="1" id="KW-0472">Membrane</keyword>
<dbReference type="Proteomes" id="UP000184335">
    <property type="component" value="Unassembled WGS sequence"/>
</dbReference>
<feature type="transmembrane region" description="Helical" evidence="1">
    <location>
        <begin position="20"/>
        <end position="39"/>
    </location>
</feature>
<dbReference type="AlphaFoldDB" id="A0A1M6BK73"/>
<evidence type="ECO:0000313" key="3">
    <source>
        <dbReference type="Proteomes" id="UP000184335"/>
    </source>
</evidence>
<reference evidence="2 3" key="1">
    <citation type="submission" date="2016-11" db="EMBL/GenBank/DDBJ databases">
        <authorList>
            <person name="Jaros S."/>
            <person name="Januszkiewicz K."/>
            <person name="Wedrychowicz H."/>
        </authorList>
    </citation>
    <scope>NUCLEOTIDE SEQUENCE [LARGE SCALE GENOMIC DNA]</scope>
    <source>
        <strain evidence="2 3">DSM 25479</strain>
    </source>
</reference>
<dbReference type="NCBIfam" id="TIGR01200">
    <property type="entry name" value="GLPGLI"/>
    <property type="match status" value="1"/>
</dbReference>
<organism evidence="2 3">
    <name type="scientific">Cruoricaptor ignavus</name>
    <dbReference type="NCBI Taxonomy" id="1118202"/>
    <lineage>
        <taxon>Bacteria</taxon>
        <taxon>Pseudomonadati</taxon>
        <taxon>Bacteroidota</taxon>
        <taxon>Flavobacteriia</taxon>
        <taxon>Flavobacteriales</taxon>
        <taxon>Weeksellaceae</taxon>
        <taxon>Cruoricaptor</taxon>
    </lineage>
</organism>
<evidence type="ECO:0000313" key="2">
    <source>
        <dbReference type="EMBL" id="SHI49125.1"/>
    </source>
</evidence>
<keyword evidence="3" id="KW-1185">Reference proteome</keyword>
<dbReference type="EMBL" id="FQYI01000002">
    <property type="protein sequence ID" value="SHI49125.1"/>
    <property type="molecule type" value="Genomic_DNA"/>
</dbReference>
<name>A0A1M6BK73_9FLAO</name>
<dbReference type="InterPro" id="IPR005901">
    <property type="entry name" value="GLPGLI"/>
</dbReference>
<protein>
    <submittedName>
        <fullName evidence="2">GLPGLI family protein</fullName>
    </submittedName>
</protein>
<keyword evidence="1" id="KW-0812">Transmembrane</keyword>
<sequence>MLNTAHKFRGGDYTPSLALNIYYMKYIIFVIVFISQFFFSQSNSYKVTYKINFVKDSTEQNYKFDELSYLFFNSKKSYFLSLNKYKSDSTLYSLKNNKNATITNSLNRPRYTSNFNFSIEKANDSIIFKEKIAGVGNFIYFEKNNLKNNWKIDLQELKVLGYNCKRASLTYGGRIWYAWFTNEIPVSEGPYKFSGLPGLILRIEDSKKQYYIEAIGISKTEFPENIIYKYSQEILTNREEFIKVKRNYYQNPVQASNGRMNYIDKVKEREFIERMRKNNNPIELQ</sequence>
<evidence type="ECO:0000256" key="1">
    <source>
        <dbReference type="SAM" id="Phobius"/>
    </source>
</evidence>
<keyword evidence="1" id="KW-1133">Transmembrane helix</keyword>
<dbReference type="Pfam" id="PF09697">
    <property type="entry name" value="Porph_ging"/>
    <property type="match status" value="1"/>
</dbReference>
<dbReference type="STRING" id="1118202.SAMN05443429_10236"/>